<evidence type="ECO:0000256" key="1">
    <source>
        <dbReference type="SAM" id="MobiDB-lite"/>
    </source>
</evidence>
<feature type="region of interest" description="Disordered" evidence="1">
    <location>
        <begin position="32"/>
        <end position="58"/>
    </location>
</feature>
<evidence type="ECO:0000313" key="3">
    <source>
        <dbReference type="EMBL" id="ELS50360.1"/>
    </source>
</evidence>
<feature type="signal peptide" evidence="2">
    <location>
        <begin position="1"/>
        <end position="34"/>
    </location>
</feature>
<accession>L8P1I5</accession>
<dbReference type="RefSeq" id="WP_004004196.1">
    <property type="nucleotide sequence ID" value="NZ_AMLP01000285.1"/>
</dbReference>
<dbReference type="EMBL" id="AMLP01000285">
    <property type="protein sequence ID" value="ELS50360.1"/>
    <property type="molecule type" value="Genomic_DNA"/>
</dbReference>
<gene>
    <name evidence="3" type="ORF">STVIR_8734</name>
</gene>
<dbReference type="PATRIC" id="fig|1160705.3.peg.8631"/>
<evidence type="ECO:0000313" key="4">
    <source>
        <dbReference type="Proteomes" id="UP000011205"/>
    </source>
</evidence>
<organism evidence="3 4">
    <name type="scientific">Streptomyces viridochromogenes Tue57</name>
    <dbReference type="NCBI Taxonomy" id="1160705"/>
    <lineage>
        <taxon>Bacteria</taxon>
        <taxon>Bacillati</taxon>
        <taxon>Actinomycetota</taxon>
        <taxon>Actinomycetes</taxon>
        <taxon>Kitasatosporales</taxon>
        <taxon>Streptomycetaceae</taxon>
        <taxon>Streptomyces</taxon>
    </lineage>
</organism>
<name>L8P1I5_STRVR</name>
<evidence type="ECO:0008006" key="5">
    <source>
        <dbReference type="Google" id="ProtNLM"/>
    </source>
</evidence>
<proteinExistence type="predicted"/>
<dbReference type="PROSITE" id="PS51318">
    <property type="entry name" value="TAT"/>
    <property type="match status" value="1"/>
</dbReference>
<feature type="chain" id="PRO_5003995935" description="Secreted protein" evidence="2">
    <location>
        <begin position="35"/>
        <end position="247"/>
    </location>
</feature>
<dbReference type="Proteomes" id="UP000011205">
    <property type="component" value="Unassembled WGS sequence"/>
</dbReference>
<evidence type="ECO:0000256" key="2">
    <source>
        <dbReference type="SAM" id="SignalP"/>
    </source>
</evidence>
<dbReference type="AlphaFoldDB" id="L8P1I5"/>
<protein>
    <recommendedName>
        <fullName evidence="5">Secreted protein</fullName>
    </recommendedName>
</protein>
<keyword evidence="2" id="KW-0732">Signal</keyword>
<comment type="caution">
    <text evidence="3">The sequence shown here is derived from an EMBL/GenBank/DDBJ whole genome shotgun (WGS) entry which is preliminary data.</text>
</comment>
<feature type="compositionally biased region" description="Basic and acidic residues" evidence="1">
    <location>
        <begin position="35"/>
        <end position="56"/>
    </location>
</feature>
<sequence length="247" mass="27032">MTASFTRRKALRRAAFITAAAAAGSHLLAVPGHAAGRDPVPEPPRESAERLRRRAESVLTGERSANGWEMEKLADGHGHVYTRPVPGVPVRVQVRLGDAEAVLVHLIRRFHYEIDELRAGDVVGWRAPGTVRRNLPASNQASGTAVQIRPGHYPAGARGGFFPHQQLVVRDMLAELGGVVRWGADDRRPDESLFYLDVPPGDTRLPELAARIRAWTRIPGQGAGTPVDVMAPRRRSAAVSLERRQKL</sequence>
<dbReference type="InterPro" id="IPR006311">
    <property type="entry name" value="TAT_signal"/>
</dbReference>
<reference evidence="3 4" key="1">
    <citation type="journal article" date="2013" name="Genome Announc.">
        <title>Draft Genome Sequence of Streptomyces viridochromogenes Strain Tu57, Producer of Avilamycin.</title>
        <authorList>
            <person name="Gruning B.A."/>
            <person name="Erxleben A."/>
            <person name="Hahnlein A."/>
            <person name="Gunther S."/>
        </authorList>
    </citation>
    <scope>NUCLEOTIDE SEQUENCE [LARGE SCALE GENOMIC DNA]</scope>
    <source>
        <strain evidence="3 4">Tue57</strain>
    </source>
</reference>